<reference evidence="1" key="2">
    <citation type="journal article" date="2015" name="Data Brief">
        <title>Shoot transcriptome of the giant reed, Arundo donax.</title>
        <authorList>
            <person name="Barrero R.A."/>
            <person name="Guerrero F.D."/>
            <person name="Moolhuijzen P."/>
            <person name="Goolsby J.A."/>
            <person name="Tidwell J."/>
            <person name="Bellgard S.E."/>
            <person name="Bellgard M.I."/>
        </authorList>
    </citation>
    <scope>NUCLEOTIDE SEQUENCE</scope>
    <source>
        <tissue evidence="1">Shoot tissue taken approximately 20 cm above the soil surface</tissue>
    </source>
</reference>
<dbReference type="EMBL" id="GBRH01267830">
    <property type="protein sequence ID" value="JAD30065.1"/>
    <property type="molecule type" value="Transcribed_RNA"/>
</dbReference>
<accession>A0A0A8YZZ1</accession>
<organism evidence="1">
    <name type="scientific">Arundo donax</name>
    <name type="common">Giant reed</name>
    <name type="synonym">Donax arundinaceus</name>
    <dbReference type="NCBI Taxonomy" id="35708"/>
    <lineage>
        <taxon>Eukaryota</taxon>
        <taxon>Viridiplantae</taxon>
        <taxon>Streptophyta</taxon>
        <taxon>Embryophyta</taxon>
        <taxon>Tracheophyta</taxon>
        <taxon>Spermatophyta</taxon>
        <taxon>Magnoliopsida</taxon>
        <taxon>Liliopsida</taxon>
        <taxon>Poales</taxon>
        <taxon>Poaceae</taxon>
        <taxon>PACMAD clade</taxon>
        <taxon>Arundinoideae</taxon>
        <taxon>Arundineae</taxon>
        <taxon>Arundo</taxon>
    </lineage>
</organism>
<dbReference type="AlphaFoldDB" id="A0A0A8YZZ1"/>
<sequence>MSLQDTYKKSKFPHSMPSLGKLLLLSNFVHDLGIEIDP</sequence>
<evidence type="ECO:0000313" key="1">
    <source>
        <dbReference type="EMBL" id="JAD30065.1"/>
    </source>
</evidence>
<proteinExistence type="predicted"/>
<reference evidence="1" key="1">
    <citation type="submission" date="2014-09" db="EMBL/GenBank/DDBJ databases">
        <authorList>
            <person name="Magalhaes I.L.F."/>
            <person name="Oliveira U."/>
            <person name="Santos F.R."/>
            <person name="Vidigal T.H.D.A."/>
            <person name="Brescovit A.D."/>
            <person name="Santos A.J."/>
        </authorList>
    </citation>
    <scope>NUCLEOTIDE SEQUENCE</scope>
    <source>
        <tissue evidence="1">Shoot tissue taken approximately 20 cm above the soil surface</tissue>
    </source>
</reference>
<protein>
    <submittedName>
        <fullName evidence="1">Uncharacterized protein</fullName>
    </submittedName>
</protein>
<name>A0A0A8YZZ1_ARUDO</name>